<organism evidence="1 2">
    <name type="scientific">Candidatus Syntrophosphaera thermopropionivorans</name>
    <dbReference type="NCBI Taxonomy" id="2593015"/>
    <lineage>
        <taxon>Bacteria</taxon>
        <taxon>Pseudomonadati</taxon>
        <taxon>Candidatus Cloacimonadota</taxon>
        <taxon>Candidatus Cloacimonadia</taxon>
        <taxon>Candidatus Cloacimonadales</taxon>
        <taxon>Candidatus Cloacimonadaceae</taxon>
        <taxon>Candidatus Syntrophosphaera</taxon>
    </lineage>
</organism>
<accession>A0AC61QJF2</accession>
<dbReference type="Proteomes" id="UP000294588">
    <property type="component" value="Unassembled WGS sequence"/>
</dbReference>
<evidence type="ECO:0000313" key="1">
    <source>
        <dbReference type="EMBL" id="TDF73239.1"/>
    </source>
</evidence>
<evidence type="ECO:0000313" key="2">
    <source>
        <dbReference type="Proteomes" id="UP000294588"/>
    </source>
</evidence>
<gene>
    <name evidence="1" type="ORF">E0946_03440</name>
</gene>
<sequence length="1021" mass="116626">MKFNKFIFCLLLALLFIGIAQAAMVDKPSGAKKLDIDHYHNVGNMWLRVSNYGFFGSGDDAVPQYPSLEYPGGQGIDYLYQGALWFGAKKYRRDSAGRKLYWRALNPSADSSQTVPYGSPDWQPWMKPVMDTLVSVGFDGDWDIYEFLPAYNPLVSANTNPEVTAMFGIYNGLDRMITSSTRTQKRGVDDDGDGCIDEDFVGYTFPLRRADELPIQFQPFGGQFIADTNNYNIINTGNNMEIWFPLGFMDLSDTSFRSYCFSMPYDDDNDGQIDEDGAPVSEQDFIGYYYDYCPFGTPGDRDYGGSRGSSKHFPLNVRVRQMSYQWSYEYIKNLVYVEFDITNMNTVYMDTLFDCAMGIYMDCDCGPQVWGREKAEDDVSGYVKGSGYEFAYTRDADGDGGLTTGYVGARVCTPDPEQLQFHCWYWKVGNGPKDTDPLNLNYAPKKTANEKYWLLTGRNPDETKFDPLRPEQIDQMEFEETVPKDTRFLFAFYGDQNGVTAPTENSWNLAPGRTMKIVVAVFPGDNLEDLKSTATFAKMIYGQAQTLNTVVLPDTFPHYSPPEPPDIPKLFAEMTNDGSRIELYWDNRSEFSYDVMTVSSSVIGWQDPNSPFLIPGIDSDPNSVDWSNFPDEFKPNPNNYNMNARVNPFTGYRLRHDFQGYTTWGRSGSGSQEDWVMQERWDKIDTPQDLLDYNVNIGTEYYINYGGYLGIDKGLPNKNQWTGDITKFYRYDETYQFVPYENGDDFYGWPIYNPDVEWSLELQQQAAQIEVDYADLPPSIVKNLKARLFKHPEIRDDIFDAIYDPKMIPLPGFGGQVYIPTNPNDQSQWEKLTELKKQRLARRYYHSAILYPPKGIEYYIAVTTFDRGIPLNHISSLESGRDKDANMKVFFPGTVAKSDMNNIYVVPNPYIGKSKFDGRREKDEKGDKSRRIWFVNLPERCKIKIYTLAGDLVDEIDHDGSYQADILTVSKATTHGLTASGMHDWDLLSKHNQIIAPGVYLYSVENKADNKIKVGKFVIIK</sequence>
<keyword evidence="2" id="KW-1185">Reference proteome</keyword>
<proteinExistence type="predicted"/>
<name>A0AC61QJF2_9BACT</name>
<comment type="caution">
    <text evidence="1">The sequence shown here is derived from an EMBL/GenBank/DDBJ whole genome shotgun (WGS) entry which is preliminary data.</text>
</comment>
<dbReference type="EMBL" id="SMOG01000007">
    <property type="protein sequence ID" value="TDF73239.1"/>
    <property type="molecule type" value="Genomic_DNA"/>
</dbReference>
<protein>
    <submittedName>
        <fullName evidence="1">Uncharacterized protein</fullName>
    </submittedName>
</protein>
<reference evidence="1" key="1">
    <citation type="submission" date="2019-03" db="EMBL/GenBank/DDBJ databases">
        <title>Candidatus Syntrophosphaera thermopropionivorans: a novel player in syntrophic propionate oxidation during anaerobic digestion.</title>
        <authorList>
            <person name="Dyksma S."/>
        </authorList>
    </citation>
    <scope>NUCLEOTIDE SEQUENCE</scope>
    <source>
        <strain evidence="1">W5</strain>
    </source>
</reference>